<dbReference type="AlphaFoldDB" id="A0A7G7YE16"/>
<protein>
    <submittedName>
        <fullName evidence="2">ATP synthase F0 subunit 8</fullName>
    </submittedName>
</protein>
<organism evidence="2">
    <name type="scientific">Chinapotamon maolanense</name>
    <dbReference type="NCBI Taxonomy" id="2162625"/>
    <lineage>
        <taxon>Eukaryota</taxon>
        <taxon>Metazoa</taxon>
        <taxon>Ecdysozoa</taxon>
        <taxon>Arthropoda</taxon>
        <taxon>Crustacea</taxon>
        <taxon>Multicrustacea</taxon>
        <taxon>Malacostraca</taxon>
        <taxon>Eumalacostraca</taxon>
        <taxon>Eucarida</taxon>
        <taxon>Decapoda</taxon>
        <taxon>Pleocyemata</taxon>
        <taxon>Brachyura</taxon>
        <taxon>Eubrachyura</taxon>
        <taxon>Potamoidea</taxon>
        <taxon>Potamidae</taxon>
        <taxon>Chinapotamon</taxon>
    </lineage>
</organism>
<reference evidence="2" key="1">
    <citation type="journal article" date="2020" name="Mitochondrial DNA Part B Resour">
        <title>The complete mitochondrial genome of the freshwater crab Chinapotamon maolanense (Decapoda: Brachyura: Potamoidea).</title>
        <authorList>
            <person name="Cui Y.-Y."/>
            <person name="Shi L.-B."/>
            <person name="Ji W.-B."/>
            <person name="Xu S.-X."/>
            <person name="Zhu C.-C."/>
            <person name="Zhou X.-M."/>
            <person name="Zou J.-X."/>
        </authorList>
    </citation>
    <scope>NUCLEOTIDE SEQUENCE</scope>
</reference>
<keyword evidence="1" id="KW-0812">Transmembrane</keyword>
<feature type="transmembrane region" description="Helical" evidence="1">
    <location>
        <begin position="6"/>
        <end position="30"/>
    </location>
</feature>
<keyword evidence="1" id="KW-1133">Transmembrane helix</keyword>
<sequence>MPQMFPLFWLFLFFFFLLSLMLFLMLNYFIKPFKYFSHSSFSYPSSPFTWKL</sequence>
<dbReference type="RefSeq" id="YP_009973285.1">
    <property type="nucleotide sequence ID" value="NC_051968.1"/>
</dbReference>
<proteinExistence type="predicted"/>
<keyword evidence="1" id="KW-0472">Membrane</keyword>
<dbReference type="CTD" id="4509"/>
<evidence type="ECO:0000256" key="1">
    <source>
        <dbReference type="SAM" id="Phobius"/>
    </source>
</evidence>
<dbReference type="EMBL" id="MT134100">
    <property type="protein sequence ID" value="QNH92736.1"/>
    <property type="molecule type" value="Genomic_DNA"/>
</dbReference>
<evidence type="ECO:0000313" key="2">
    <source>
        <dbReference type="EMBL" id="QNH92736.1"/>
    </source>
</evidence>
<geneLocation type="mitochondrion" evidence="2"/>
<reference evidence="2" key="2">
    <citation type="submission" date="2020-02" db="EMBL/GenBank/DDBJ databases">
        <authorList>
            <person name="Xu S."/>
            <person name="Jia X."/>
            <person name="Zou J."/>
            <person name="Zhou X."/>
        </authorList>
    </citation>
    <scope>NUCLEOTIDE SEQUENCE</scope>
</reference>
<gene>
    <name evidence="2" type="primary">ATP8</name>
</gene>
<accession>A0A7G7YE16</accession>
<keyword evidence="2" id="KW-0496">Mitochondrion</keyword>
<dbReference type="GeneID" id="60458620"/>
<name>A0A7G7YE16_9EUCA</name>